<gene>
    <name evidence="2" type="ORF">VP01_386g1</name>
</gene>
<evidence type="ECO:0000256" key="1">
    <source>
        <dbReference type="SAM" id="MobiDB-lite"/>
    </source>
</evidence>
<dbReference type="VEuPathDB" id="FungiDB:VP01_386g1"/>
<dbReference type="EMBL" id="LAVV01008912">
    <property type="protein sequence ID" value="KNZ51657.1"/>
    <property type="molecule type" value="Genomic_DNA"/>
</dbReference>
<accession>A0A0L6UTS4</accession>
<comment type="caution">
    <text evidence="2">The sequence shown here is derived from an EMBL/GenBank/DDBJ whole genome shotgun (WGS) entry which is preliminary data.</text>
</comment>
<protein>
    <submittedName>
        <fullName evidence="2">Putative signal peptide protein</fullName>
    </submittedName>
</protein>
<organism evidence="2 3">
    <name type="scientific">Puccinia sorghi</name>
    <dbReference type="NCBI Taxonomy" id="27349"/>
    <lineage>
        <taxon>Eukaryota</taxon>
        <taxon>Fungi</taxon>
        <taxon>Dikarya</taxon>
        <taxon>Basidiomycota</taxon>
        <taxon>Pucciniomycotina</taxon>
        <taxon>Pucciniomycetes</taxon>
        <taxon>Pucciniales</taxon>
        <taxon>Pucciniaceae</taxon>
        <taxon>Puccinia</taxon>
    </lineage>
</organism>
<proteinExistence type="predicted"/>
<reference evidence="2 3" key="1">
    <citation type="submission" date="2015-08" db="EMBL/GenBank/DDBJ databases">
        <title>Next Generation Sequencing and Analysis of the Genome of Puccinia sorghi L Schw, the Causal Agent of Maize Common Rust.</title>
        <authorList>
            <person name="Rochi L."/>
            <person name="Burguener G."/>
            <person name="Darino M."/>
            <person name="Turjanski A."/>
            <person name="Kreff E."/>
            <person name="Dieguez M.J."/>
            <person name="Sacco F."/>
        </authorList>
    </citation>
    <scope>NUCLEOTIDE SEQUENCE [LARGE SCALE GENOMIC DNA]</scope>
    <source>
        <strain evidence="2 3">RO10H11247</strain>
    </source>
</reference>
<dbReference type="Proteomes" id="UP000037035">
    <property type="component" value="Unassembled WGS sequence"/>
</dbReference>
<dbReference type="AlphaFoldDB" id="A0A0L6UTS4"/>
<evidence type="ECO:0000313" key="2">
    <source>
        <dbReference type="EMBL" id="KNZ51657.1"/>
    </source>
</evidence>
<feature type="region of interest" description="Disordered" evidence="1">
    <location>
        <begin position="52"/>
        <end position="87"/>
    </location>
</feature>
<evidence type="ECO:0000313" key="3">
    <source>
        <dbReference type="Proteomes" id="UP000037035"/>
    </source>
</evidence>
<name>A0A0L6UTS4_9BASI</name>
<sequence length="157" mass="18656">MCCDTDIGHKFMQWRIWVQAILFEVICCEVRRGFKCTLEYQQKLQEINQNLSNTYSSRNHSKDEDEDEEEQQVKDDEKEEVESVPSFQDRDKRKIFKCDRGGKKEDNKCKCNPQDKSKFSRLIGCPFSAHNTCERGGLVWYYKTKYPHYNHPATKDP</sequence>
<keyword evidence="3" id="KW-1185">Reference proteome</keyword>